<dbReference type="Proteomes" id="UP000789759">
    <property type="component" value="Unassembled WGS sequence"/>
</dbReference>
<gene>
    <name evidence="1" type="ORF">CPELLU_LOCUS2065</name>
</gene>
<organism evidence="1 2">
    <name type="scientific">Cetraspora pellucida</name>
    <dbReference type="NCBI Taxonomy" id="1433469"/>
    <lineage>
        <taxon>Eukaryota</taxon>
        <taxon>Fungi</taxon>
        <taxon>Fungi incertae sedis</taxon>
        <taxon>Mucoromycota</taxon>
        <taxon>Glomeromycotina</taxon>
        <taxon>Glomeromycetes</taxon>
        <taxon>Diversisporales</taxon>
        <taxon>Gigasporaceae</taxon>
        <taxon>Cetraspora</taxon>
    </lineage>
</organism>
<proteinExistence type="predicted"/>
<sequence length="64" mass="7907">MLKNLKDIYKKFLSTRDSPEKMLKDQNEIYIKFTKQTPKNQRKIYKEFTKKNAEKPKKYSQEIY</sequence>
<accession>A0A9N8WQV0</accession>
<evidence type="ECO:0000313" key="2">
    <source>
        <dbReference type="Proteomes" id="UP000789759"/>
    </source>
</evidence>
<comment type="caution">
    <text evidence="1">The sequence shown here is derived from an EMBL/GenBank/DDBJ whole genome shotgun (WGS) entry which is preliminary data.</text>
</comment>
<protein>
    <submittedName>
        <fullName evidence="1">23776_t:CDS:1</fullName>
    </submittedName>
</protein>
<name>A0A9N8WQV0_9GLOM</name>
<dbReference type="EMBL" id="CAJVQA010000852">
    <property type="protein sequence ID" value="CAG8492843.1"/>
    <property type="molecule type" value="Genomic_DNA"/>
</dbReference>
<keyword evidence="2" id="KW-1185">Reference proteome</keyword>
<reference evidence="1" key="1">
    <citation type="submission" date="2021-06" db="EMBL/GenBank/DDBJ databases">
        <authorList>
            <person name="Kallberg Y."/>
            <person name="Tangrot J."/>
            <person name="Rosling A."/>
        </authorList>
    </citation>
    <scope>NUCLEOTIDE SEQUENCE</scope>
    <source>
        <strain evidence="1">FL966</strain>
    </source>
</reference>
<evidence type="ECO:0000313" key="1">
    <source>
        <dbReference type="EMBL" id="CAG8492843.1"/>
    </source>
</evidence>
<dbReference type="AlphaFoldDB" id="A0A9N8WQV0"/>